<comment type="caution">
    <text evidence="2">The sequence shown here is derived from an EMBL/GenBank/DDBJ whole genome shotgun (WGS) entry which is preliminary data.</text>
</comment>
<keyword evidence="1" id="KW-0812">Transmembrane</keyword>
<name>A0A0F8WF87_9ZZZZ</name>
<evidence type="ECO:0000313" key="2">
    <source>
        <dbReference type="EMBL" id="KKK55223.1"/>
    </source>
</evidence>
<accession>A0A0F8WF87</accession>
<reference evidence="2" key="1">
    <citation type="journal article" date="2015" name="Nature">
        <title>Complex archaea that bridge the gap between prokaryotes and eukaryotes.</title>
        <authorList>
            <person name="Spang A."/>
            <person name="Saw J.H."/>
            <person name="Jorgensen S.L."/>
            <person name="Zaremba-Niedzwiedzka K."/>
            <person name="Martijn J."/>
            <person name="Lind A.E."/>
            <person name="van Eijk R."/>
            <person name="Schleper C."/>
            <person name="Guy L."/>
            <person name="Ettema T.J."/>
        </authorList>
    </citation>
    <scope>NUCLEOTIDE SEQUENCE</scope>
</reference>
<protein>
    <submittedName>
        <fullName evidence="2">Uncharacterized protein</fullName>
    </submittedName>
</protein>
<evidence type="ECO:0000256" key="1">
    <source>
        <dbReference type="SAM" id="Phobius"/>
    </source>
</evidence>
<gene>
    <name evidence="2" type="ORF">LCGC14_3076730</name>
</gene>
<feature type="non-terminal residue" evidence="2">
    <location>
        <position position="94"/>
    </location>
</feature>
<organism evidence="2">
    <name type="scientific">marine sediment metagenome</name>
    <dbReference type="NCBI Taxonomy" id="412755"/>
    <lineage>
        <taxon>unclassified sequences</taxon>
        <taxon>metagenomes</taxon>
        <taxon>ecological metagenomes</taxon>
    </lineage>
</organism>
<feature type="transmembrane region" description="Helical" evidence="1">
    <location>
        <begin position="50"/>
        <end position="69"/>
    </location>
</feature>
<keyword evidence="1" id="KW-0472">Membrane</keyword>
<feature type="transmembrane region" description="Helical" evidence="1">
    <location>
        <begin position="76"/>
        <end position="93"/>
    </location>
</feature>
<proteinExistence type="predicted"/>
<feature type="transmembrane region" description="Helical" evidence="1">
    <location>
        <begin position="7"/>
        <end position="30"/>
    </location>
</feature>
<keyword evidence="1" id="KW-1133">Transmembrane helix</keyword>
<dbReference type="AlphaFoldDB" id="A0A0F8WF87"/>
<sequence>MRWKWVLALTVVIATILGVLQLIGALGTWYEWVWQHTTGRPYTYIMRDNPWLLLIPSTGVIAGLARVLPTRYWARVVLIDVVLVVGFLAGHVFW</sequence>
<dbReference type="EMBL" id="LAZR01065598">
    <property type="protein sequence ID" value="KKK55223.1"/>
    <property type="molecule type" value="Genomic_DNA"/>
</dbReference>